<proteinExistence type="predicted"/>
<protein>
    <submittedName>
        <fullName evidence="1">Uncharacterized protein</fullName>
    </submittedName>
</protein>
<evidence type="ECO:0000313" key="2">
    <source>
        <dbReference type="Proteomes" id="UP000320055"/>
    </source>
</evidence>
<evidence type="ECO:0000313" key="1">
    <source>
        <dbReference type="EMBL" id="VEP17989.1"/>
    </source>
</evidence>
<organism evidence="1 2">
    <name type="scientific">Hyella patelloides LEGE 07179</name>
    <dbReference type="NCBI Taxonomy" id="945734"/>
    <lineage>
        <taxon>Bacteria</taxon>
        <taxon>Bacillati</taxon>
        <taxon>Cyanobacteriota</taxon>
        <taxon>Cyanophyceae</taxon>
        <taxon>Pleurocapsales</taxon>
        <taxon>Hyellaceae</taxon>
        <taxon>Hyella</taxon>
    </lineage>
</organism>
<name>A0A563W2Q1_9CYAN</name>
<dbReference type="EMBL" id="CAACVJ010000634">
    <property type="protein sequence ID" value="VEP17989.1"/>
    <property type="molecule type" value="Genomic_DNA"/>
</dbReference>
<dbReference type="AlphaFoldDB" id="A0A563W2Q1"/>
<gene>
    <name evidence="1" type="ORF">H1P_670011</name>
</gene>
<accession>A0A563W2Q1</accession>
<keyword evidence="2" id="KW-1185">Reference proteome</keyword>
<dbReference type="Proteomes" id="UP000320055">
    <property type="component" value="Unassembled WGS sequence"/>
</dbReference>
<dbReference type="RefSeq" id="WP_144867308.1">
    <property type="nucleotide sequence ID" value="NZ_LR213826.1"/>
</dbReference>
<reference evidence="1 2" key="1">
    <citation type="submission" date="2019-01" db="EMBL/GenBank/DDBJ databases">
        <authorList>
            <person name="Brito A."/>
        </authorList>
    </citation>
    <scope>NUCLEOTIDE SEQUENCE [LARGE SCALE GENOMIC DNA]</scope>
    <source>
        <strain evidence="1">1</strain>
    </source>
</reference>
<sequence>MNEQIKLFQDKINHDLYFAIAKENLEIAIQADTEIEERTYTGGGFKRATGLGIQENELSHQERHFLEKKIHKAITVSVVFSMLAMEAVVNYYVVSNGISKNQIRPKKISPKKADLSSKYGIVKQNPLNDTIIKIIMVLEKSNQPYHLIKDIILQLQKILNHRNNLIHYKAYISSDEDEKDNSIKAFKDILNITAEQTQWEKHFNLPSLQEAKENIKNIENIINTLKSIDSKVDNSWITNNYWLT</sequence>